<dbReference type="SMART" id="SM00530">
    <property type="entry name" value="HTH_XRE"/>
    <property type="match status" value="1"/>
</dbReference>
<name>A0A1L6R9R0_9LACO</name>
<dbReference type="SUPFAM" id="SSF47413">
    <property type="entry name" value="lambda repressor-like DNA-binding domains"/>
    <property type="match status" value="1"/>
</dbReference>
<accession>A0A1L6R9R0</accession>
<dbReference type="InterPro" id="IPR001387">
    <property type="entry name" value="Cro/C1-type_HTH"/>
</dbReference>
<dbReference type="PROSITE" id="PS50943">
    <property type="entry name" value="HTH_CROC1"/>
    <property type="match status" value="1"/>
</dbReference>
<evidence type="ECO:0000313" key="3">
    <source>
        <dbReference type="Proteomes" id="UP000185473"/>
    </source>
</evidence>
<dbReference type="EMBL" id="CP014332">
    <property type="protein sequence ID" value="APS41281.1"/>
    <property type="molecule type" value="Genomic_DNA"/>
</dbReference>
<dbReference type="OrthoDB" id="9805856at2"/>
<dbReference type="Gene3D" id="1.10.260.40">
    <property type="entry name" value="lambda repressor-like DNA-binding domains"/>
    <property type="match status" value="1"/>
</dbReference>
<reference evidence="2 3" key="1">
    <citation type="submission" date="2016-02" db="EMBL/GenBank/DDBJ databases">
        <title>Complete Genome Sequence of Weissella jogaejeotgali FOL01.</title>
        <authorList>
            <person name="Lee J.-H."/>
            <person name="Ku H.-J."/>
        </authorList>
    </citation>
    <scope>NUCLEOTIDE SEQUENCE [LARGE SCALE GENOMIC DNA]</scope>
    <source>
        <strain evidence="2 3">FOL01</strain>
    </source>
</reference>
<dbReference type="GO" id="GO:0003677">
    <property type="term" value="F:DNA binding"/>
    <property type="evidence" value="ECO:0007669"/>
    <property type="project" value="InterPro"/>
</dbReference>
<protein>
    <submittedName>
        <fullName evidence="2">Phage transcriptional regulator, Cro/CI family</fullName>
    </submittedName>
</protein>
<dbReference type="Proteomes" id="UP000185473">
    <property type="component" value="Chromosome"/>
</dbReference>
<dbReference type="AlphaFoldDB" id="A0A1L6R9R0"/>
<dbReference type="CDD" id="cd00093">
    <property type="entry name" value="HTH_XRE"/>
    <property type="match status" value="1"/>
</dbReference>
<gene>
    <name evidence="2" type="ORF">FOL01_0422</name>
</gene>
<sequence length="118" mass="13141">MTLFDRIKKIAKAKGYSLSEVSRQSGIGEKSIYTWKPSKTYPDGIIPKHDTLQKVADVLGVSVDYLLGNTDEKKPTEEPVDLDKVLSDEGMAMFNGQPLSEDYKKALLAMLRTMDNGE</sequence>
<dbReference type="InterPro" id="IPR010982">
    <property type="entry name" value="Lambda_DNA-bd_dom_sf"/>
</dbReference>
<proteinExistence type="predicted"/>
<dbReference type="RefSeq" id="WP_075269125.1">
    <property type="nucleotide sequence ID" value="NZ_CP014332.1"/>
</dbReference>
<keyword evidence="3" id="KW-1185">Reference proteome</keyword>
<feature type="domain" description="HTH cro/C1-type" evidence="1">
    <location>
        <begin position="7"/>
        <end position="66"/>
    </location>
</feature>
<dbReference type="KEGG" id="wjo:FOL01_0422"/>
<evidence type="ECO:0000313" key="2">
    <source>
        <dbReference type="EMBL" id="APS41281.1"/>
    </source>
</evidence>
<dbReference type="STRING" id="1631871.FOL01_0422"/>
<organism evidence="2 3">
    <name type="scientific">Weissella jogaejeotgali</name>
    <dbReference type="NCBI Taxonomy" id="1631871"/>
    <lineage>
        <taxon>Bacteria</taxon>
        <taxon>Bacillati</taxon>
        <taxon>Bacillota</taxon>
        <taxon>Bacilli</taxon>
        <taxon>Lactobacillales</taxon>
        <taxon>Lactobacillaceae</taxon>
        <taxon>Weissella</taxon>
    </lineage>
</organism>
<dbReference type="Pfam" id="PF13443">
    <property type="entry name" value="HTH_26"/>
    <property type="match status" value="1"/>
</dbReference>
<evidence type="ECO:0000259" key="1">
    <source>
        <dbReference type="PROSITE" id="PS50943"/>
    </source>
</evidence>